<comment type="caution">
    <text evidence="4">The sequence shown here is derived from an EMBL/GenBank/DDBJ whole genome shotgun (WGS) entry which is preliminary data.</text>
</comment>
<gene>
    <name evidence="4" type="ORF">GCM10010285_15130</name>
</gene>
<evidence type="ECO:0000313" key="5">
    <source>
        <dbReference type="Proteomes" id="UP000597853"/>
    </source>
</evidence>
<reference evidence="5" key="1">
    <citation type="journal article" date="2019" name="Int. J. Syst. Evol. Microbiol.">
        <title>The Global Catalogue of Microorganisms (GCM) 10K type strain sequencing project: providing services to taxonomists for standard genome sequencing and annotation.</title>
        <authorList>
            <consortium name="The Broad Institute Genomics Platform"/>
            <consortium name="The Broad Institute Genome Sequencing Center for Infectious Disease"/>
            <person name="Wu L."/>
            <person name="Ma J."/>
        </authorList>
    </citation>
    <scope>NUCLEOTIDE SEQUENCE [LARGE SCALE GENOMIC DNA]</scope>
    <source>
        <strain evidence="5">JCM 4416</strain>
    </source>
</reference>
<keyword evidence="5" id="KW-1185">Reference proteome</keyword>
<protein>
    <recommendedName>
        <fullName evidence="2">Antitoxin</fullName>
    </recommendedName>
</protein>
<dbReference type="InterPro" id="IPR036165">
    <property type="entry name" value="YefM-like_sf"/>
</dbReference>
<organism evidence="4 5">
    <name type="scientific">Streptomyces pseudogriseolus</name>
    <name type="common">Streptomyces gancidicus</name>
    <name type="synonym">Streptomyces rubiginosus</name>
    <dbReference type="NCBI Taxonomy" id="36817"/>
    <lineage>
        <taxon>Bacteria</taxon>
        <taxon>Bacillati</taxon>
        <taxon>Actinomycetota</taxon>
        <taxon>Actinomycetes</taxon>
        <taxon>Kitasatosporales</taxon>
        <taxon>Streptomycetaceae</taxon>
        <taxon>Streptomyces</taxon>
        <taxon>Streptomyces pseudogriseolus group</taxon>
    </lineage>
</organism>
<comment type="similarity">
    <text evidence="1 2">Belongs to the phD/YefM antitoxin family.</text>
</comment>
<accession>A0ABQ2SQM6</accession>
<evidence type="ECO:0000313" key="4">
    <source>
        <dbReference type="EMBL" id="GGS36967.1"/>
    </source>
</evidence>
<dbReference type="InterPro" id="IPR006442">
    <property type="entry name" value="Antitoxin_Phd/YefM"/>
</dbReference>
<dbReference type="Gene3D" id="3.40.1620.10">
    <property type="entry name" value="YefM-like domain"/>
    <property type="match status" value="1"/>
</dbReference>
<dbReference type="NCBIfam" id="TIGR01552">
    <property type="entry name" value="phd_fam"/>
    <property type="match status" value="1"/>
</dbReference>
<name>A0ABQ2SQM6_STREZ</name>
<evidence type="ECO:0000256" key="1">
    <source>
        <dbReference type="ARBA" id="ARBA00009981"/>
    </source>
</evidence>
<evidence type="ECO:0000256" key="3">
    <source>
        <dbReference type="SAM" id="MobiDB-lite"/>
    </source>
</evidence>
<feature type="region of interest" description="Disordered" evidence="3">
    <location>
        <begin position="73"/>
        <end position="93"/>
    </location>
</feature>
<evidence type="ECO:0000256" key="2">
    <source>
        <dbReference type="RuleBase" id="RU362080"/>
    </source>
</evidence>
<sequence length="93" mass="10501">MYYMETTARDFNQNASKILAAAERGERITVTKNGRPVAILWPVTEEPVPDHPTDPMGDDDIPVFQRLQDRLVRGPHRVPPVARRPVTPGLDNE</sequence>
<comment type="function">
    <text evidence="2">Antitoxin component of a type II toxin-antitoxin (TA) system.</text>
</comment>
<proteinExistence type="inferred from homology"/>
<dbReference type="Pfam" id="PF02604">
    <property type="entry name" value="PhdYeFM_antitox"/>
    <property type="match status" value="1"/>
</dbReference>
<dbReference type="EMBL" id="BMTX01000003">
    <property type="protein sequence ID" value="GGS36967.1"/>
    <property type="molecule type" value="Genomic_DNA"/>
</dbReference>
<dbReference type="Proteomes" id="UP000597853">
    <property type="component" value="Unassembled WGS sequence"/>
</dbReference>
<dbReference type="SUPFAM" id="SSF143120">
    <property type="entry name" value="YefM-like"/>
    <property type="match status" value="1"/>
</dbReference>